<evidence type="ECO:0000256" key="5">
    <source>
        <dbReference type="ARBA" id="ARBA00016977"/>
    </source>
</evidence>
<evidence type="ECO:0000256" key="3">
    <source>
        <dbReference type="ARBA" id="ARBA00008178"/>
    </source>
</evidence>
<dbReference type="GO" id="GO:0008460">
    <property type="term" value="F:dTDP-glucose 4,6-dehydratase activity"/>
    <property type="evidence" value="ECO:0007669"/>
    <property type="project" value="UniProtKB-EC"/>
</dbReference>
<evidence type="ECO:0000256" key="1">
    <source>
        <dbReference type="ARBA" id="ARBA00001539"/>
    </source>
</evidence>
<evidence type="ECO:0000256" key="7">
    <source>
        <dbReference type="ARBA" id="ARBA00023239"/>
    </source>
</evidence>
<comment type="similarity">
    <text evidence="3 8">Belongs to the NAD(P)-dependent epimerase/dehydratase family. dTDP-glucose dehydratase subfamily.</text>
</comment>
<comment type="catalytic activity">
    <reaction evidence="1 8">
        <text>dTDP-alpha-D-glucose = dTDP-4-dehydro-6-deoxy-alpha-D-glucose + H2O</text>
        <dbReference type="Rhea" id="RHEA:17221"/>
        <dbReference type="ChEBI" id="CHEBI:15377"/>
        <dbReference type="ChEBI" id="CHEBI:57477"/>
        <dbReference type="ChEBI" id="CHEBI:57649"/>
        <dbReference type="EC" id="4.2.1.46"/>
    </reaction>
</comment>
<comment type="cofactor">
    <cofactor evidence="2 8">
        <name>NAD(+)</name>
        <dbReference type="ChEBI" id="CHEBI:57540"/>
    </cofactor>
</comment>
<evidence type="ECO:0000313" key="10">
    <source>
        <dbReference type="EMBL" id="QRV62360.1"/>
    </source>
</evidence>
<dbReference type="InterPro" id="IPR005888">
    <property type="entry name" value="dTDP_Gluc_deHydtase"/>
</dbReference>
<keyword evidence="6" id="KW-0520">NAD</keyword>
<dbReference type="Gene3D" id="3.90.25.10">
    <property type="entry name" value="UDP-galactose 4-epimerase, domain 1"/>
    <property type="match status" value="1"/>
</dbReference>
<evidence type="ECO:0000256" key="2">
    <source>
        <dbReference type="ARBA" id="ARBA00001911"/>
    </source>
</evidence>
<organism evidence="10">
    <name type="scientific">Verrucosispora sp</name>
    <dbReference type="NCBI Taxonomy" id="1871626"/>
    <lineage>
        <taxon>Bacteria</taxon>
        <taxon>Bacillati</taxon>
        <taxon>Actinomycetota</taxon>
        <taxon>Actinomycetes</taxon>
        <taxon>Micromonosporales</taxon>
        <taxon>Micromonosporaceae</taxon>
        <taxon>Micromonospora</taxon>
    </lineage>
</organism>
<evidence type="ECO:0000259" key="9">
    <source>
        <dbReference type="Pfam" id="PF16363"/>
    </source>
</evidence>
<evidence type="ECO:0000256" key="4">
    <source>
        <dbReference type="ARBA" id="ARBA00011990"/>
    </source>
</evidence>
<dbReference type="AlphaFoldDB" id="A0A894JV55"/>
<keyword evidence="7 8" id="KW-0456">Lyase</keyword>
<dbReference type="Gene3D" id="3.40.50.720">
    <property type="entry name" value="NAD(P)-binding Rossmann-like Domain"/>
    <property type="match status" value="1"/>
</dbReference>
<dbReference type="EMBL" id="MT227162">
    <property type="protein sequence ID" value="QRV62360.1"/>
    <property type="molecule type" value="Genomic_DNA"/>
</dbReference>
<protein>
    <recommendedName>
        <fullName evidence="5 8">dTDP-glucose 4,6-dehydratase</fullName>
        <ecNumber evidence="4 8">4.2.1.46</ecNumber>
    </recommendedName>
</protein>
<accession>A0A894JV55</accession>
<sequence>MRTLVTGGAGFIGSNFVRRLLTGEYPALAGPVRVLDAVTYAGNLANLAPVIDHPDLTFVQGDIADPETVRAAMTGTDVVVHFAAESHVDRSVAGAGVFVRTNVLGTQVLLEAAVREGVRRFVHVSTDEVYGSIAQGSWDEAEPLSPNSPYSASKASSDLLVHAYHRTYGLDTCVTRASNNYGPYQFPEKVIPLFVTNLLDGLPVPLYGDGRNVRDWLHVDDHCRGVALVAERGRAGEIYNIGGGTELDNLTLARTLLDALGRDCSMIRHVQDRQGHDLRYSVDCGKAATELGYRPRVPFAEGLAATIRWYEQSRDWWAPLKRTAAQA</sequence>
<dbReference type="Pfam" id="PF16363">
    <property type="entry name" value="GDP_Man_Dehyd"/>
    <property type="match status" value="1"/>
</dbReference>
<evidence type="ECO:0000256" key="8">
    <source>
        <dbReference type="RuleBase" id="RU004473"/>
    </source>
</evidence>
<reference evidence="10" key="1">
    <citation type="submission" date="2020-03" db="EMBL/GenBank/DDBJ databases">
        <title>Three new polyketides from vasR2 gene over-expressed mutant strain of Verrucosispora sp. NS0172.</title>
        <authorList>
            <person name="Dai L."/>
            <person name="Li W."/>
            <person name="Wang H."/>
            <person name="Lu C."/>
        </authorList>
    </citation>
    <scope>NUCLEOTIDE SEQUENCE</scope>
    <source>
        <strain evidence="10">NS0172</strain>
    </source>
</reference>
<dbReference type="SUPFAM" id="SSF51735">
    <property type="entry name" value="NAD(P)-binding Rossmann-fold domains"/>
    <property type="match status" value="1"/>
</dbReference>
<dbReference type="EC" id="4.2.1.46" evidence="4 8"/>
<dbReference type="PANTHER" id="PTHR43000">
    <property type="entry name" value="DTDP-D-GLUCOSE 4,6-DEHYDRATASE-RELATED"/>
    <property type="match status" value="1"/>
</dbReference>
<dbReference type="NCBIfam" id="TIGR01181">
    <property type="entry name" value="dTDP_gluc_dehyt"/>
    <property type="match status" value="1"/>
</dbReference>
<evidence type="ECO:0000256" key="6">
    <source>
        <dbReference type="ARBA" id="ARBA00023027"/>
    </source>
</evidence>
<proteinExistence type="inferred from homology"/>
<dbReference type="CDD" id="cd05246">
    <property type="entry name" value="dTDP_GD_SDR_e"/>
    <property type="match status" value="1"/>
</dbReference>
<feature type="domain" description="NAD(P)-binding" evidence="9">
    <location>
        <begin position="4"/>
        <end position="304"/>
    </location>
</feature>
<dbReference type="GO" id="GO:0009225">
    <property type="term" value="P:nucleotide-sugar metabolic process"/>
    <property type="evidence" value="ECO:0007669"/>
    <property type="project" value="InterPro"/>
</dbReference>
<dbReference type="InterPro" id="IPR016040">
    <property type="entry name" value="NAD(P)-bd_dom"/>
</dbReference>
<gene>
    <name evidence="10" type="primary">vas10</name>
</gene>
<dbReference type="InterPro" id="IPR036291">
    <property type="entry name" value="NAD(P)-bd_dom_sf"/>
</dbReference>
<name>A0A894JV55_9ACTN</name>